<evidence type="ECO:0000256" key="7">
    <source>
        <dbReference type="ARBA" id="ARBA00022679"/>
    </source>
</evidence>
<dbReference type="GO" id="GO:0000155">
    <property type="term" value="F:phosphorelay sensor kinase activity"/>
    <property type="evidence" value="ECO:0007669"/>
    <property type="project" value="InterPro"/>
</dbReference>
<dbReference type="PROSITE" id="PS50109">
    <property type="entry name" value="HIS_KIN"/>
    <property type="match status" value="1"/>
</dbReference>
<evidence type="ECO:0000256" key="5">
    <source>
        <dbReference type="ARBA" id="ARBA00022519"/>
    </source>
</evidence>
<dbReference type="Gene3D" id="1.10.287.130">
    <property type="match status" value="1"/>
</dbReference>
<feature type="transmembrane region" description="Helical" evidence="15">
    <location>
        <begin position="196"/>
        <end position="216"/>
    </location>
</feature>
<evidence type="ECO:0000256" key="3">
    <source>
        <dbReference type="ARBA" id="ARBA00012438"/>
    </source>
</evidence>
<keyword evidence="6" id="KW-0597">Phosphoprotein</keyword>
<dbReference type="Gene3D" id="3.30.565.10">
    <property type="entry name" value="Histidine kinase-like ATPase, C-terminal domain"/>
    <property type="match status" value="1"/>
</dbReference>
<dbReference type="PROSITE" id="PS50885">
    <property type="entry name" value="HAMP"/>
    <property type="match status" value="1"/>
</dbReference>
<comment type="catalytic activity">
    <reaction evidence="1">
        <text>ATP + protein L-histidine = ADP + protein N-phospho-L-histidine.</text>
        <dbReference type="EC" id="2.7.13.3"/>
    </reaction>
</comment>
<feature type="domain" description="Histidine kinase" evidence="16">
    <location>
        <begin position="278"/>
        <end position="474"/>
    </location>
</feature>
<organism evidence="18 19">
    <name type="scientific">Aminobacter aminovorans</name>
    <name type="common">Chelatobacter heintzii</name>
    <dbReference type="NCBI Taxonomy" id="83263"/>
    <lineage>
        <taxon>Bacteria</taxon>
        <taxon>Pseudomonadati</taxon>
        <taxon>Pseudomonadota</taxon>
        <taxon>Alphaproteobacteria</taxon>
        <taxon>Hyphomicrobiales</taxon>
        <taxon>Phyllobacteriaceae</taxon>
        <taxon>Aminobacter</taxon>
    </lineage>
</organism>
<keyword evidence="14 15" id="KW-0472">Membrane</keyword>
<dbReference type="GO" id="GO:0005886">
    <property type="term" value="C:plasma membrane"/>
    <property type="evidence" value="ECO:0007669"/>
    <property type="project" value="UniProtKB-SubCell"/>
</dbReference>
<evidence type="ECO:0000256" key="15">
    <source>
        <dbReference type="SAM" id="Phobius"/>
    </source>
</evidence>
<evidence type="ECO:0000256" key="12">
    <source>
        <dbReference type="ARBA" id="ARBA00022989"/>
    </source>
</evidence>
<keyword evidence="9" id="KW-0547">Nucleotide-binding</keyword>
<dbReference type="SUPFAM" id="SSF55874">
    <property type="entry name" value="ATPase domain of HSP90 chaperone/DNA topoisomerase II/histidine kinase"/>
    <property type="match status" value="1"/>
</dbReference>
<dbReference type="PANTHER" id="PTHR44936">
    <property type="entry name" value="SENSOR PROTEIN CREC"/>
    <property type="match status" value="1"/>
</dbReference>
<feature type="transmembrane region" description="Helical" evidence="15">
    <location>
        <begin position="48"/>
        <end position="72"/>
    </location>
</feature>
<evidence type="ECO:0000256" key="6">
    <source>
        <dbReference type="ARBA" id="ARBA00022553"/>
    </source>
</evidence>
<keyword evidence="12 15" id="KW-1133">Transmembrane helix</keyword>
<dbReference type="SMART" id="SM00387">
    <property type="entry name" value="HATPase_c"/>
    <property type="match status" value="1"/>
</dbReference>
<dbReference type="SMART" id="SM00388">
    <property type="entry name" value="HisKA"/>
    <property type="match status" value="1"/>
</dbReference>
<reference evidence="18 19" key="1">
    <citation type="submission" date="2018-06" db="EMBL/GenBank/DDBJ databases">
        <authorList>
            <consortium name="Pathogen Informatics"/>
            <person name="Doyle S."/>
        </authorList>
    </citation>
    <scope>NUCLEOTIDE SEQUENCE [LARGE SCALE GENOMIC DNA]</scope>
    <source>
        <strain evidence="18 19">NCTC10684</strain>
    </source>
</reference>
<accession>A0A380WIS7</accession>
<gene>
    <name evidence="18" type="primary">envZ_2</name>
    <name evidence="18" type="ORF">NCTC10684_02130</name>
</gene>
<dbReference type="CDD" id="cd00082">
    <property type="entry name" value="HisKA"/>
    <property type="match status" value="1"/>
</dbReference>
<keyword evidence="5" id="KW-0997">Cell inner membrane</keyword>
<dbReference type="PANTHER" id="PTHR44936:SF5">
    <property type="entry name" value="SENSOR HISTIDINE KINASE ENVZ"/>
    <property type="match status" value="1"/>
</dbReference>
<evidence type="ECO:0000256" key="8">
    <source>
        <dbReference type="ARBA" id="ARBA00022692"/>
    </source>
</evidence>
<evidence type="ECO:0000256" key="4">
    <source>
        <dbReference type="ARBA" id="ARBA00022475"/>
    </source>
</evidence>
<dbReference type="Pfam" id="PF02518">
    <property type="entry name" value="HATPase_c"/>
    <property type="match status" value="1"/>
</dbReference>
<evidence type="ECO:0000313" key="19">
    <source>
        <dbReference type="Proteomes" id="UP000254701"/>
    </source>
</evidence>
<evidence type="ECO:0000256" key="1">
    <source>
        <dbReference type="ARBA" id="ARBA00000085"/>
    </source>
</evidence>
<dbReference type="InterPro" id="IPR003660">
    <property type="entry name" value="HAMP_dom"/>
</dbReference>
<keyword evidence="13" id="KW-0902">Two-component regulatory system</keyword>
<dbReference type="SUPFAM" id="SSF47384">
    <property type="entry name" value="Homodimeric domain of signal transducing histidine kinase"/>
    <property type="match status" value="1"/>
</dbReference>
<evidence type="ECO:0000259" key="16">
    <source>
        <dbReference type="PROSITE" id="PS50109"/>
    </source>
</evidence>
<dbReference type="EMBL" id="UFSM01000001">
    <property type="protein sequence ID" value="SUU88899.1"/>
    <property type="molecule type" value="Genomic_DNA"/>
</dbReference>
<proteinExistence type="predicted"/>
<dbReference type="InterPro" id="IPR036097">
    <property type="entry name" value="HisK_dim/P_sf"/>
</dbReference>
<dbReference type="PRINTS" id="PR00344">
    <property type="entry name" value="BCTRLSENSOR"/>
</dbReference>
<evidence type="ECO:0000256" key="14">
    <source>
        <dbReference type="ARBA" id="ARBA00023136"/>
    </source>
</evidence>
<keyword evidence="11" id="KW-0067">ATP-binding</keyword>
<evidence type="ECO:0000256" key="9">
    <source>
        <dbReference type="ARBA" id="ARBA00022741"/>
    </source>
</evidence>
<evidence type="ECO:0000256" key="11">
    <source>
        <dbReference type="ARBA" id="ARBA00022840"/>
    </source>
</evidence>
<evidence type="ECO:0000256" key="13">
    <source>
        <dbReference type="ARBA" id="ARBA00023012"/>
    </source>
</evidence>
<dbReference type="GO" id="GO:0005524">
    <property type="term" value="F:ATP binding"/>
    <property type="evidence" value="ECO:0007669"/>
    <property type="project" value="UniProtKB-KW"/>
</dbReference>
<dbReference type="InterPro" id="IPR003594">
    <property type="entry name" value="HATPase_dom"/>
</dbReference>
<keyword evidence="8 15" id="KW-0812">Transmembrane</keyword>
<evidence type="ECO:0000256" key="2">
    <source>
        <dbReference type="ARBA" id="ARBA00004429"/>
    </source>
</evidence>
<evidence type="ECO:0000256" key="10">
    <source>
        <dbReference type="ARBA" id="ARBA00022777"/>
    </source>
</evidence>
<feature type="domain" description="HAMP" evidence="17">
    <location>
        <begin position="217"/>
        <end position="270"/>
    </location>
</feature>
<evidence type="ECO:0000259" key="17">
    <source>
        <dbReference type="PROSITE" id="PS50885"/>
    </source>
</evidence>
<dbReference type="InterPro" id="IPR036890">
    <property type="entry name" value="HATPase_C_sf"/>
</dbReference>
<evidence type="ECO:0000313" key="18">
    <source>
        <dbReference type="EMBL" id="SUU88899.1"/>
    </source>
</evidence>
<dbReference type="EC" id="2.7.13.3" evidence="3"/>
<keyword evidence="4" id="KW-1003">Cell membrane</keyword>
<dbReference type="InterPro" id="IPR004358">
    <property type="entry name" value="Sig_transdc_His_kin-like_C"/>
</dbReference>
<keyword evidence="10" id="KW-0418">Kinase</keyword>
<keyword evidence="7 18" id="KW-0808">Transferase</keyword>
<dbReference type="InterPro" id="IPR005467">
    <property type="entry name" value="His_kinase_dom"/>
</dbReference>
<dbReference type="InterPro" id="IPR003661">
    <property type="entry name" value="HisK_dim/P_dom"/>
</dbReference>
<dbReference type="AlphaFoldDB" id="A0A380WIS7"/>
<protein>
    <recommendedName>
        <fullName evidence="3">histidine kinase</fullName>
        <ecNumber evidence="3">2.7.13.3</ecNumber>
    </recommendedName>
</protein>
<comment type="subcellular location">
    <subcellularLocation>
        <location evidence="2">Cell inner membrane</location>
        <topology evidence="2">Multi-pass membrane protein</topology>
    </subcellularLocation>
</comment>
<dbReference type="Pfam" id="PF00672">
    <property type="entry name" value="HAMP"/>
    <property type="match status" value="1"/>
</dbReference>
<dbReference type="Proteomes" id="UP000254701">
    <property type="component" value="Unassembled WGS sequence"/>
</dbReference>
<sequence length="474" mass="53542">MEGRMATTDMERTGGGGLGTRSWRALTAVPRSWNRFWRRVSLYMPKRLYARSLLIVITPMILLQSVVAFVFMERHWQTVTVRLSQAVTRDIAGIIDLLDTFPQPESYAQIIRIAQERMSLKIDLLPAEPLPPPGPKPFFSILDQALSTEIRKQINKPFWLDTVGNSNIVEVRVQLDDKVLRVFVRRSQAYASNTHIFLLWMVGTSLVLLTIAIPFLRNQIRPILQLTEAAESFGKGRPMPPNFRPRGAEEVRRAGFAFIQMRERIERQIDQRTAMLTGVSHDLRTILTRFKLQLALSGSKVDTEALSQDVDDMQSMLEAYLAFARGEASEDPGRFDLTSYLDKIGEEARLRKRKLKVTLVGEPEVHVRPNAFARLLQNVVGNAFRYAKEVEVKAVHDRGMLVVMVDDNGPGIPEEKREEVFKPFFRLDEARNLDSTGTGLGLAVARDIARSHGGDIKLSDSPLGGLRAMIRVPA</sequence>
<dbReference type="InterPro" id="IPR050980">
    <property type="entry name" value="2C_sensor_his_kinase"/>
</dbReference>
<name>A0A380WIS7_AMIAI</name>